<dbReference type="OrthoDB" id="4519985at2"/>
<dbReference type="NCBIfam" id="NF033847">
    <property type="entry name" value="MCP_Sipho"/>
    <property type="match status" value="1"/>
</dbReference>
<organism evidence="2 3">
    <name type="scientific">Egicoccus halophilus</name>
    <dbReference type="NCBI Taxonomy" id="1670830"/>
    <lineage>
        <taxon>Bacteria</taxon>
        <taxon>Bacillati</taxon>
        <taxon>Actinomycetota</taxon>
        <taxon>Nitriliruptoria</taxon>
        <taxon>Egicoccales</taxon>
        <taxon>Egicoccaceae</taxon>
        <taxon>Egicoccus</taxon>
    </lineage>
</organism>
<dbReference type="AlphaFoldDB" id="A0A8J3ET11"/>
<protein>
    <submittedName>
        <fullName evidence="2">Uncharacterized protein</fullName>
    </submittedName>
</protein>
<name>A0A8J3ET11_9ACTN</name>
<reference evidence="2" key="2">
    <citation type="submission" date="2020-09" db="EMBL/GenBank/DDBJ databases">
        <authorList>
            <person name="Sun Q."/>
            <person name="Zhou Y."/>
        </authorList>
    </citation>
    <scope>NUCLEOTIDE SEQUENCE</scope>
    <source>
        <strain evidence="2">CGMCC 1.14988</strain>
    </source>
</reference>
<dbReference type="RefSeq" id="WP_130648208.1">
    <property type="nucleotide sequence ID" value="NZ_BMHA01000001.1"/>
</dbReference>
<gene>
    <name evidence="2" type="ORF">GCM10011354_01620</name>
</gene>
<keyword evidence="3" id="KW-1185">Reference proteome</keyword>
<dbReference type="InterPro" id="IPR047790">
    <property type="entry name" value="MCP_Sipho"/>
</dbReference>
<evidence type="ECO:0000313" key="2">
    <source>
        <dbReference type="EMBL" id="GGI02810.1"/>
    </source>
</evidence>
<evidence type="ECO:0000256" key="1">
    <source>
        <dbReference type="SAM" id="MobiDB-lite"/>
    </source>
</evidence>
<dbReference type="Proteomes" id="UP000650511">
    <property type="component" value="Unassembled WGS sequence"/>
</dbReference>
<accession>A0A8J3ET11</accession>
<feature type="region of interest" description="Disordered" evidence="1">
    <location>
        <begin position="97"/>
        <end position="123"/>
    </location>
</feature>
<comment type="caution">
    <text evidence="2">The sequence shown here is derived from an EMBL/GenBank/DDBJ whole genome shotgun (WGS) entry which is preliminary data.</text>
</comment>
<sequence length="528" mass="55172">MKLSFAQLRAALSALADAGTLSPDLVDLVDGARDGDLSNLPAGDLSRLDAELSAAFDELVPEDAPEAADLDIATVCASAVETVRAASERRAADARQLVASVRGPDAPSTPRRPSLADAARHARNGVRVPHGSRARALMAAGEPLDADGVTTALVAAGRDLLRGRGDGGTVVTLEADYPEDRRLTGEPEHDTAVVASVVGTDALVAAGGLCAPLEAHYDLGVWSTAARPLRAALPAFDTSRGGIRFTRGASLADAAAGVTVWTEAHDVDPDAGAGAEPPTGPATKNVWRIECPEEVEVRVDAVVERLRVGNFARMLQPEQVQQALTLLEAAAARTAEAKLLDTIVDDATVVAAAQVLGASRDLLSAVDLAAAGYRSRNRLSDEAVLRVALPSWTRHLLRVDLARQLPGDSTTAVSDAQLAEHFSVRGVSPVWVLDAQVFGAQAAGPLVPFPETVRATLWAEGTYVLLDGGMLHLGWTRDHELNAVNDAELFREVFENVARVAPLTPLAIDVPVDPNGTTSGTVDLVTSA</sequence>
<proteinExistence type="predicted"/>
<evidence type="ECO:0000313" key="3">
    <source>
        <dbReference type="Proteomes" id="UP000650511"/>
    </source>
</evidence>
<reference evidence="2" key="1">
    <citation type="journal article" date="2014" name="Int. J. Syst. Evol. Microbiol.">
        <title>Complete genome sequence of Corynebacterium casei LMG S-19264T (=DSM 44701T), isolated from a smear-ripened cheese.</title>
        <authorList>
            <consortium name="US DOE Joint Genome Institute (JGI-PGF)"/>
            <person name="Walter F."/>
            <person name="Albersmeier A."/>
            <person name="Kalinowski J."/>
            <person name="Ruckert C."/>
        </authorList>
    </citation>
    <scope>NUCLEOTIDE SEQUENCE</scope>
    <source>
        <strain evidence="2">CGMCC 1.14988</strain>
    </source>
</reference>
<dbReference type="EMBL" id="BMHA01000001">
    <property type="protein sequence ID" value="GGI02810.1"/>
    <property type="molecule type" value="Genomic_DNA"/>
</dbReference>